<feature type="region of interest" description="Disordered" evidence="2">
    <location>
        <begin position="940"/>
        <end position="982"/>
    </location>
</feature>
<name>A0A0K3CMY0_RHOTO</name>
<dbReference type="PANTHER" id="PTHR45615:SF40">
    <property type="entry name" value="MYOSIN HEAVY CHAIN, NON-MUSCLE"/>
    <property type="match status" value="1"/>
</dbReference>
<dbReference type="AlphaFoldDB" id="A0A0K3CMY0"/>
<dbReference type="PANTHER" id="PTHR45615">
    <property type="entry name" value="MYOSIN HEAVY CHAIN, NON-MUSCLE"/>
    <property type="match status" value="1"/>
</dbReference>
<dbReference type="STRING" id="5286.A0A0K3CMY0"/>
<feature type="region of interest" description="Disordered" evidence="2">
    <location>
        <begin position="256"/>
        <end position="275"/>
    </location>
</feature>
<feature type="region of interest" description="Disordered" evidence="2">
    <location>
        <begin position="580"/>
        <end position="606"/>
    </location>
</feature>
<feature type="coiled-coil region" evidence="1">
    <location>
        <begin position="275"/>
        <end position="302"/>
    </location>
</feature>
<dbReference type="EMBL" id="CWKI01000011">
    <property type="protein sequence ID" value="CTR09815.1"/>
    <property type="molecule type" value="Genomic_DNA"/>
</dbReference>
<keyword evidence="1" id="KW-0175">Coiled coil</keyword>
<feature type="compositionally biased region" description="Low complexity" evidence="2">
    <location>
        <begin position="942"/>
        <end position="959"/>
    </location>
</feature>
<feature type="region of interest" description="Disordered" evidence="2">
    <location>
        <begin position="28"/>
        <end position="177"/>
    </location>
</feature>
<gene>
    <name evidence="4" type="primary">FGENESH: predicted gene_11.172</name>
    <name evidence="4" type="ORF">BN2166_0056760</name>
</gene>
<reference evidence="4 5" key="1">
    <citation type="submission" date="2015-07" db="EMBL/GenBank/DDBJ databases">
        <authorList>
            <person name="Cajimat M.N.B."/>
            <person name="Milazzo M.L."/>
            <person name="Fulhorst C.F."/>
        </authorList>
    </citation>
    <scope>NUCLEOTIDE SEQUENCE [LARGE SCALE GENOMIC DNA]</scope>
    <source>
        <strain evidence="4">Single colony</strain>
    </source>
</reference>
<evidence type="ECO:0000256" key="2">
    <source>
        <dbReference type="SAM" id="MobiDB-lite"/>
    </source>
</evidence>
<evidence type="ECO:0000313" key="5">
    <source>
        <dbReference type="Proteomes" id="UP000199069"/>
    </source>
</evidence>
<organism evidence="4 5">
    <name type="scientific">Rhodotorula toruloides</name>
    <name type="common">Yeast</name>
    <name type="synonym">Rhodosporidium toruloides</name>
    <dbReference type="NCBI Taxonomy" id="5286"/>
    <lineage>
        <taxon>Eukaryota</taxon>
        <taxon>Fungi</taxon>
        <taxon>Dikarya</taxon>
        <taxon>Basidiomycota</taxon>
        <taxon>Pucciniomycotina</taxon>
        <taxon>Microbotryomycetes</taxon>
        <taxon>Sporidiobolales</taxon>
        <taxon>Sporidiobolaceae</taxon>
        <taxon>Rhodotorula</taxon>
    </lineage>
</organism>
<evidence type="ECO:0000259" key="3">
    <source>
        <dbReference type="Pfam" id="PF15456"/>
    </source>
</evidence>
<dbReference type="OMA" id="IDDYEVM"/>
<feature type="compositionally biased region" description="Basic and acidic residues" evidence="2">
    <location>
        <begin position="478"/>
        <end position="504"/>
    </location>
</feature>
<accession>A0A0K3CMY0</accession>
<dbReference type="InterPro" id="IPR029191">
    <property type="entry name" value="Uds1"/>
</dbReference>
<sequence length="1021" mass="111017">MVSPLARSLLNGIDSNYKHLQRRIFGGTSLTGSSTSGSLASDALSSPISTTHDRSSPPATPTSEYPPGTDAHGEPKKGWFGGLGGGLTRSGSGKLTRSDTVSTTASASGQTGNSSSMTLQPAPEDFEPERLPFGQARSPPPPTSPDRGHTRSSSHSSFGTALSPRSAGANGRPFSPEAALSASTSAVQKDSLMIELLSGAAVVEAKDYDILSWEEMQELNKEHALLATRLTSLNRSVALETRLRDSAAKLVRLSAPASTLPPSNPGSPARPRVTREQAEAQLATAQAKLDTLETDLRKQTARDAELQGRLLRHTASVLATALRKKEEEIQQATAIQPALPVPSSAHRDTPSPPGSATLPRFDGAHFFAGNREAIVPLPRANGSPYASPQLGQSGTFGANAVQLQHDLAEQTGKVKELEGQVADLERALDATKQQAEEEIRAVKGDLENVETRASQEQAGAQERIRTLEEEVERLREEVDQARADHEHARSETDDARREVEEHRTQLAAFQGSSGDAQRDLDTAKQEAQDSSRKLRDMGMELAEAQHKLEEAEDRVKELEEELQRTEEEIAAERREWEEKLKAAEAGAASAPSTESQPANDGAAEARVRQLELERQTVVQSIGDVPRRHRMRPTLGVALRESPAVDDTTERDDLPAYLSSTLDSHFDKLTSHVNELNSLRDEHDTGRSDLEAELDQAHERCQNLEADVASLQAERDSLETELDLLRSQSQEHETRIASLSTLESQLEEAKAAESRGREELAAAQSRIAMLEGQLGEHDKAFSRLQDLWQSMPSLDESSPRSAAATLPGRKQLGSLFKKGGNTSTGAASSNSADYSVDNLVERVRSLSTEHQQLTQRLAVFEEEKGLAEESRKKSADTQAGLEAKVKELEERIEVSAKQEVSMLERLNDLTESLETTRAEKRKLETQIRTLEADKAALQEKVEAATAQPAPAPSASAASSADEGELQELRDQISDLEEELADVQKREQRTRAQLLEELSTVQSEVSSLKTQLRQAQRKLGAKA</sequence>
<feature type="region of interest" description="Disordered" evidence="2">
    <location>
        <begin position="1002"/>
        <end position="1021"/>
    </location>
</feature>
<dbReference type="Gene3D" id="1.10.287.1490">
    <property type="match status" value="2"/>
</dbReference>
<dbReference type="Pfam" id="PF15456">
    <property type="entry name" value="Uds1"/>
    <property type="match status" value="1"/>
</dbReference>
<dbReference type="Proteomes" id="UP000199069">
    <property type="component" value="Unassembled WGS sequence"/>
</dbReference>
<feature type="compositionally biased region" description="Polar residues" evidence="2">
    <location>
        <begin position="151"/>
        <end position="160"/>
    </location>
</feature>
<proteinExistence type="predicted"/>
<feature type="compositionally biased region" description="Polar residues" evidence="2">
    <location>
        <begin position="98"/>
        <end position="119"/>
    </location>
</feature>
<evidence type="ECO:0000256" key="1">
    <source>
        <dbReference type="SAM" id="Coils"/>
    </source>
</evidence>
<feature type="compositionally biased region" description="Gly residues" evidence="2">
    <location>
        <begin position="79"/>
        <end position="88"/>
    </location>
</feature>
<feature type="coiled-coil region" evidence="1">
    <location>
        <begin position="686"/>
        <end position="765"/>
    </location>
</feature>
<feature type="compositionally biased region" description="Low complexity" evidence="2">
    <location>
        <begin position="28"/>
        <end position="46"/>
    </location>
</feature>
<feature type="region of interest" description="Disordered" evidence="2">
    <location>
        <begin position="478"/>
        <end position="568"/>
    </location>
</feature>
<dbReference type="SUPFAM" id="SSF57997">
    <property type="entry name" value="Tropomyosin"/>
    <property type="match status" value="2"/>
</dbReference>
<evidence type="ECO:0000313" key="4">
    <source>
        <dbReference type="EMBL" id="CTR09815.1"/>
    </source>
</evidence>
<protein>
    <submittedName>
        <fullName evidence="4">BY PROTMAP: gi|342320215|gb|EGU12157.1| Proteophosphoglycan 5 [Rhodotorula glutinis ATCC 204091]</fullName>
    </submittedName>
</protein>
<feature type="compositionally biased region" description="Polar residues" evidence="2">
    <location>
        <begin position="1002"/>
        <end position="1012"/>
    </location>
</feature>
<keyword evidence="5" id="KW-1185">Reference proteome</keyword>
<feature type="domain" description="Up-regulated during septation protein 1" evidence="3">
    <location>
        <begin position="194"/>
        <end position="319"/>
    </location>
</feature>
<feature type="compositionally biased region" description="Basic and acidic residues" evidence="2">
    <location>
        <begin position="516"/>
        <end position="568"/>
    </location>
</feature>